<dbReference type="InterPro" id="IPR037066">
    <property type="entry name" value="Plug_dom_sf"/>
</dbReference>
<keyword evidence="6 7" id="KW-0998">Cell outer membrane</keyword>
<evidence type="ECO:0000313" key="10">
    <source>
        <dbReference type="EMBL" id="AHF16647.1"/>
    </source>
</evidence>
<name>W0F0W0_9BACT</name>
<evidence type="ECO:0000256" key="1">
    <source>
        <dbReference type="ARBA" id="ARBA00004571"/>
    </source>
</evidence>
<keyword evidence="2 7" id="KW-0813">Transport</keyword>
<feature type="domain" description="TonB-dependent receptor plug" evidence="9">
    <location>
        <begin position="114"/>
        <end position="219"/>
    </location>
</feature>
<gene>
    <name evidence="10" type="ORF">NIASO_18660</name>
</gene>
<accession>W0F0W0</accession>
<dbReference type="EMBL" id="CP007035">
    <property type="protein sequence ID" value="AHF16647.1"/>
    <property type="molecule type" value="Genomic_DNA"/>
</dbReference>
<dbReference type="STRING" id="929713.NIASO_18660"/>
<sequence>MNKNFLLLFMLFFLCSGAFAQTKSINGTVLDETGQPLQGVTVSLVNSSVATQTDANGKFKIKVPDPGTPELRFSSTGYVSQTAIAVGNMTIGLIKDIIAGDEVVVIGYGTAKRKSLAGAISSIKGSELEKAPVVNVAEALTGRLPGVMVTTVDGAPGAEIVIRVRGGGSITQDNSPLYIVDGFIVDNLNDIAASDIESIDVLKDASATAIYGSRGANGVIIVTTKKPKAGRTTINYNNFFQSKYMPRELKVLSPYEFALMQYEYGMVRGTSSDEYKNFTKYFGEYDDLELYKYQAGTNWQQKLFGGAIRSSQHNISISGGSEKTKVSLGGTYNNDEGLMLNSGQKRLYFNFKLNHELYKNLKLDLSARFTNTVIDGAGTSGSSSVRISDGIQTRPINGLADQIVLDPISASDGEDDYDNFLRSMINPVDLAKQDYRQRASRDLSLGAALTYNPLKVLNLRSELAATLRTGRNLRYWGPLTGESRNIGNALPLGEISTANSDAYRWVNTANLNIIKNKKHELTALLGQELNFATGRSSTNKSTNFELGTSPDVLFANMALGTPYLVETRELRGENMLSFFTRANYTFMGKYILFATLRADGSSKFAPENRWGYFPSAAVAWRVIDEKFMKDVSFVNDLKLRLSYGQSGNNRITNDVWRFLFGPSQNRTYGVGNVSSPYYNFINTSLPNPKLQWETTVSRNAGLDFSLFNNKLSGTIDVYKNTIKGLIIDNAIPKDAGFSTQLINLGQTSNKGFEIGLNAPVITKKDFTLSASFNIGRNIPRIDKLDGNDTRFFASNWAGTDLKTQQDYLLKVGGTIGQIYGYVADGFYTTDDFESYDPATRQYKLKKGIPAATILGGTIGVRPGTMKLKDLDGDGQITADKDRQVIGNAIAKHSGGFGLNAQYKNFDLSTFFNWVYGNDIYNTGRIQYNMLYRTTLGNISDRMNSDNRYKYINDQGQLVSSLEDLAALNKNAKVWSPFSMGTASPVITTDAIEDGSFLRLTFVTVGYTLPRKLTSKVGISTLRFFGTVYNAFVFTSYTGYDPEVSTTRSSAYAALTPGVDYSAYPKSRTFTFGLNLNFK</sequence>
<comment type="similarity">
    <text evidence="7">Belongs to the TonB-dependent receptor family.</text>
</comment>
<evidence type="ECO:0000256" key="6">
    <source>
        <dbReference type="ARBA" id="ARBA00023237"/>
    </source>
</evidence>
<keyword evidence="11" id="KW-1185">Reference proteome</keyword>
<dbReference type="Proteomes" id="UP000003586">
    <property type="component" value="Chromosome"/>
</dbReference>
<dbReference type="Pfam" id="PF07715">
    <property type="entry name" value="Plug"/>
    <property type="match status" value="1"/>
</dbReference>
<dbReference type="HOGENOM" id="CLU_004317_0_1_10"/>
<keyword evidence="10" id="KW-0675">Receptor</keyword>
<reference evidence="10 11" key="1">
    <citation type="submission" date="2013-12" db="EMBL/GenBank/DDBJ databases">
        <authorList>
            <consortium name="DOE Joint Genome Institute"/>
            <person name="Eisen J."/>
            <person name="Huntemann M."/>
            <person name="Han J."/>
            <person name="Chen A."/>
            <person name="Kyrpides N."/>
            <person name="Mavromatis K."/>
            <person name="Markowitz V."/>
            <person name="Palaniappan K."/>
            <person name="Ivanova N."/>
            <person name="Schaumberg A."/>
            <person name="Pati A."/>
            <person name="Liolios K."/>
            <person name="Nordberg H.P."/>
            <person name="Cantor M.N."/>
            <person name="Hua S.X."/>
            <person name="Woyke T."/>
        </authorList>
    </citation>
    <scope>NUCLEOTIDE SEQUENCE [LARGE SCALE GENOMIC DNA]</scope>
    <source>
        <strain evidence="11">DSM 19437</strain>
    </source>
</reference>
<dbReference type="InterPro" id="IPR039426">
    <property type="entry name" value="TonB-dep_rcpt-like"/>
</dbReference>
<dbReference type="FunFam" id="2.170.130.10:FF:000008">
    <property type="entry name" value="SusC/RagA family TonB-linked outer membrane protein"/>
    <property type="match status" value="1"/>
</dbReference>
<dbReference type="Gene3D" id="2.170.130.10">
    <property type="entry name" value="TonB-dependent receptor, plug domain"/>
    <property type="match status" value="1"/>
</dbReference>
<evidence type="ECO:0000256" key="8">
    <source>
        <dbReference type="SAM" id="SignalP"/>
    </source>
</evidence>
<dbReference type="InterPro" id="IPR023996">
    <property type="entry name" value="TonB-dep_OMP_SusC/RagA"/>
</dbReference>
<dbReference type="NCBIfam" id="TIGR04057">
    <property type="entry name" value="SusC_RagA_signa"/>
    <property type="match status" value="1"/>
</dbReference>
<dbReference type="NCBIfam" id="TIGR04056">
    <property type="entry name" value="OMP_RagA_SusC"/>
    <property type="match status" value="1"/>
</dbReference>
<evidence type="ECO:0000256" key="2">
    <source>
        <dbReference type="ARBA" id="ARBA00022448"/>
    </source>
</evidence>
<evidence type="ECO:0000313" key="11">
    <source>
        <dbReference type="Proteomes" id="UP000003586"/>
    </source>
</evidence>
<comment type="subcellular location">
    <subcellularLocation>
        <location evidence="1 7">Cell outer membrane</location>
        <topology evidence="1 7">Multi-pass membrane protein</topology>
    </subcellularLocation>
</comment>
<keyword evidence="8" id="KW-0732">Signal</keyword>
<dbReference type="OrthoDB" id="9768177at2"/>
<dbReference type="AlphaFoldDB" id="W0F0W0"/>
<protein>
    <submittedName>
        <fullName evidence="10">TonB-denpendent receptor</fullName>
    </submittedName>
</protein>
<proteinExistence type="inferred from homology"/>
<evidence type="ECO:0000256" key="5">
    <source>
        <dbReference type="ARBA" id="ARBA00023136"/>
    </source>
</evidence>
<evidence type="ECO:0000256" key="7">
    <source>
        <dbReference type="PROSITE-ProRule" id="PRU01360"/>
    </source>
</evidence>
<dbReference type="Gene3D" id="2.40.170.20">
    <property type="entry name" value="TonB-dependent receptor, beta-barrel domain"/>
    <property type="match status" value="1"/>
</dbReference>
<dbReference type="InterPro" id="IPR023997">
    <property type="entry name" value="TonB-dep_OMP_SusC/RagA_CS"/>
</dbReference>
<dbReference type="InterPro" id="IPR008969">
    <property type="entry name" value="CarboxyPept-like_regulatory"/>
</dbReference>
<dbReference type="PROSITE" id="PS52016">
    <property type="entry name" value="TONB_DEPENDENT_REC_3"/>
    <property type="match status" value="1"/>
</dbReference>
<dbReference type="SUPFAM" id="SSF56935">
    <property type="entry name" value="Porins"/>
    <property type="match status" value="1"/>
</dbReference>
<keyword evidence="4 7" id="KW-0812">Transmembrane</keyword>
<dbReference type="GO" id="GO:0009279">
    <property type="term" value="C:cell outer membrane"/>
    <property type="evidence" value="ECO:0007669"/>
    <property type="project" value="UniProtKB-SubCell"/>
</dbReference>
<feature type="chain" id="PRO_5004787900" evidence="8">
    <location>
        <begin position="21"/>
        <end position="1078"/>
    </location>
</feature>
<dbReference type="SUPFAM" id="SSF49464">
    <property type="entry name" value="Carboxypeptidase regulatory domain-like"/>
    <property type="match status" value="1"/>
</dbReference>
<dbReference type="eggNOG" id="COG4771">
    <property type="taxonomic scope" value="Bacteria"/>
</dbReference>
<dbReference type="InterPro" id="IPR012910">
    <property type="entry name" value="Plug_dom"/>
</dbReference>
<feature type="signal peptide" evidence="8">
    <location>
        <begin position="1"/>
        <end position="20"/>
    </location>
</feature>
<dbReference type="RefSeq" id="WP_008588077.1">
    <property type="nucleotide sequence ID" value="NZ_CP007035.1"/>
</dbReference>
<dbReference type="eggNOG" id="COG1629">
    <property type="taxonomic scope" value="Bacteria"/>
</dbReference>
<evidence type="ECO:0000259" key="9">
    <source>
        <dbReference type="Pfam" id="PF07715"/>
    </source>
</evidence>
<dbReference type="Gene3D" id="2.60.40.1120">
    <property type="entry name" value="Carboxypeptidase-like, regulatory domain"/>
    <property type="match status" value="1"/>
</dbReference>
<keyword evidence="3 7" id="KW-1134">Transmembrane beta strand</keyword>
<keyword evidence="5 7" id="KW-0472">Membrane</keyword>
<evidence type="ECO:0000256" key="3">
    <source>
        <dbReference type="ARBA" id="ARBA00022452"/>
    </source>
</evidence>
<dbReference type="InterPro" id="IPR036942">
    <property type="entry name" value="Beta-barrel_TonB_sf"/>
</dbReference>
<dbReference type="Pfam" id="PF13620">
    <property type="entry name" value="CarboxypepD_reg"/>
    <property type="match status" value="1"/>
</dbReference>
<evidence type="ECO:0000256" key="4">
    <source>
        <dbReference type="ARBA" id="ARBA00022692"/>
    </source>
</evidence>
<organism evidence="10 11">
    <name type="scientific">Niabella soli DSM 19437</name>
    <dbReference type="NCBI Taxonomy" id="929713"/>
    <lineage>
        <taxon>Bacteria</taxon>
        <taxon>Pseudomonadati</taxon>
        <taxon>Bacteroidota</taxon>
        <taxon>Chitinophagia</taxon>
        <taxon>Chitinophagales</taxon>
        <taxon>Chitinophagaceae</taxon>
        <taxon>Niabella</taxon>
    </lineage>
</organism>
<dbReference type="KEGG" id="nso:NIASO_18660"/>